<evidence type="ECO:0000256" key="1">
    <source>
        <dbReference type="ARBA" id="ARBA00007527"/>
    </source>
</evidence>
<dbReference type="GO" id="GO:0004531">
    <property type="term" value="F:deoxyribonuclease II activity"/>
    <property type="evidence" value="ECO:0007669"/>
    <property type="project" value="InterPro"/>
</dbReference>
<dbReference type="PANTHER" id="PTHR10858:SF23">
    <property type="entry name" value="DEOXYRIBONUCLEASE II"/>
    <property type="match status" value="1"/>
</dbReference>
<feature type="transmembrane region" description="Helical" evidence="3">
    <location>
        <begin position="2246"/>
        <end position="2265"/>
    </location>
</feature>
<evidence type="ECO:0000256" key="3">
    <source>
        <dbReference type="SAM" id="Phobius"/>
    </source>
</evidence>
<proteinExistence type="inferred from homology"/>
<dbReference type="GO" id="GO:0006309">
    <property type="term" value="P:apoptotic DNA fragmentation"/>
    <property type="evidence" value="ECO:0007669"/>
    <property type="project" value="TreeGrafter"/>
</dbReference>
<name>A0A0V1M7T1_9BILA</name>
<evidence type="ECO:0000256" key="2">
    <source>
        <dbReference type="ARBA" id="ARBA00022801"/>
    </source>
</evidence>
<evidence type="ECO:0000313" key="5">
    <source>
        <dbReference type="Proteomes" id="UP000054843"/>
    </source>
</evidence>
<keyword evidence="3" id="KW-0812">Transmembrane</keyword>
<dbReference type="EMBL" id="JYDO01000192">
    <property type="protein sequence ID" value="KRZ67584.1"/>
    <property type="molecule type" value="Genomic_DNA"/>
</dbReference>
<dbReference type="CDD" id="cd09120">
    <property type="entry name" value="PLDc_DNaseII_1"/>
    <property type="match status" value="2"/>
</dbReference>
<dbReference type="OrthoDB" id="10261598at2759"/>
<accession>A0A0V1M7T1</accession>
<feature type="non-terminal residue" evidence="4">
    <location>
        <position position="1"/>
    </location>
</feature>
<comment type="similarity">
    <text evidence="1">Belongs to the DNase II family.</text>
</comment>
<evidence type="ECO:0000313" key="4">
    <source>
        <dbReference type="EMBL" id="KRZ67584.1"/>
    </source>
</evidence>
<reference evidence="4 5" key="1">
    <citation type="submission" date="2015-01" db="EMBL/GenBank/DDBJ databases">
        <title>Evolution of Trichinella species and genotypes.</title>
        <authorList>
            <person name="Korhonen P.K."/>
            <person name="Edoardo P."/>
            <person name="Giuseppe L.R."/>
            <person name="Gasser R.B."/>
        </authorList>
    </citation>
    <scope>NUCLEOTIDE SEQUENCE [LARGE SCALE GENOMIC DNA]</scope>
    <source>
        <strain evidence="4">ISS1980</strain>
    </source>
</reference>
<keyword evidence="3" id="KW-0472">Membrane</keyword>
<sequence length="2869" mass="317623">TPEKQIPGAAVCLENANVYNAFSTAAANFIEIMNISIILILISLNCCTAQVATCKDDADNNPPNVVSSSIMKSEGNPAWAPSAQNVDRNRDHSIVRTMANFIANNINIKVLAYSDDPPNLPPRNEKSKAKGVLLVDNRANDAAAWFVHTVPNFLAYLGGYSWPPTETAKGHMFLCLSLSEAHLNSVAKAVRYQEPYIYVNNLTPALLNQHIELSNLATGVEIRLTPFLEHAKFTTKGVRAAANIQAFGKHTKSFADIYSRILRSKLSASIRIWAPYDAKSKSICKGQHKLRKIASPMQFAGNQVSREVDSTNWALVDGKNTVCLTTNDYKIAERQIPGAAVCLENAGVYNAFRTAALNKQLPSWFCSKVALHRLQLAKMIIMSFVYKPPNEISTKVMKSGPDPAWGNSVRSINNAQHSIGRTMVDFVRNTPQIKVLAYNNDPPNLPPGKETSKAKGVLLVDNTVTDAAAWFIHTAPNFLAHLGGYTWPAAETAKGHMFLCLSLNEIHLNSVAKALRYQEPYIYANNLPVAILNQHEELSNLVNGIEVRVTPFLEHARFVTKRTQVEANVQVFGKHTKSFSDIYGRVLRNKLSASIRIWAHSDARSKSICKGQHKLRKIASPMQFADSEVSREADSTRWALVEGKNTVCLTTNDYKSGLNPAWAPSAQPIQSNNGHSIVQTMAHFVADNPNIKVLAYSDDPPNLPPRNEKSKAKGVLLIDNSAANAAAWLVHTVPKFLSHLGGYSWPQTETAKGHIFLCLSINEESLNAVARAVRYQEPYIYANNLPLALLNQHNELSNLATGVEIRVTPFLEHAKLATRNNGANVQAFGKHTKSFADMYERVLRNKLSAKIRIWAPSDTRSKSICKGQYHLRKIVSPMQFDGVQVSREADSAKWALVEGKNTVCFTTNDYKATEKQIPGAAVCLENANVYNAFTANPVWTRSAQAIDQGRGHSVFTTMASFIADHMNIKVLAYSDDPPNLPPRNEKSKAKVDSTVTDAAAWFVHTVPNFLAHLGGYSWPPAETTKGHIFLCVSFIEAHLNSVAKAIRYQEPYIYANNLSPALLNQHNELSNLATGVEIRITPFLEHAKFTTKAAQVAANIQAFGKHSKSFADMYARVLRNRLSANIRIWAPSDARSKSICKGQYQLRKIASPMQFDGVQVSREADSAKWALVEGKNTVCFTTNDYKMSEKQIPGAAVCLENAGVLLIDHTGNDAAAWFVHTVPNFLAHLGGYSWPPAETAKGHMFLCVSFTEVHLNSVAKAIRYQEPYIYANNLSPPLLNQHRELSNLVNGVEIRVTPFLDHSKFITKREQVAANIQAFGKHRKSFADMYAKILRSKLSASIRIWAPSDTRSKSICKGQYHLRKIVSPMQFDGVQVSREADSAKWAWVEGKNTVCFTTNDYKMNEKQIPGAAVCLENAGVLLIDHTGNDAAAWFVHTVPNFLAHLGGYSWPPAETAKGHMFLCVSFTEVHLNSVAKAIRYQEPYIYANNLSPPLLNQHEELSNLVNGVEVRVTPFLDHSKFITKREQVAANIQAFGKHRKSFADMYAKILRSKLSASIRIWAPSDKRSKSICKGQYHLRKIASPMQFDGVQVSREADSAKWALVEGKNIVCLTTNDYKLIIQQMQLRGLCTPRLIFLHISVVILGLNQKLPKDTCFCVYRKAIRHQEPYIYANNLPVAILNQYMELSNLVNGVDARITPFLEHAKFTTKAVHAVANIQAFGKHSKSFADMYARILRKKFSASIRIWAPSDARSKSICNGQYQLRKIVSPMQLAVNNANINVLAYSDDPPNLPPRNEKSKAKGVLLVDNRVNDAAAWFVHTVPNFLAYLGGYSWPAAETANGHMFLCLSLNEAHLNSVAKAIRYQEPYIYANNMPAAILSQHIELSNLATGVEIRITPFLEHAKFVTKAAQAAANIQAFGKHTKSFADIYAKVLRNKLSASIRIWAPSDARSKSICKGQYQLRKVASPMQLADSQVSREADSTRWALVEGKNTVCFTTNDYKMNEKQIPGAAVCLENAGVLLVDNVADAAAWFVHTAPNFLAHLGGYSWPPAETAKGHMFLCISINKAHLNLVGKAIRHQEPYIYANNLPAAILNQYMELSNLVNGVDVRITPFLEHAQFMTKGVQAAANIQAFGKHSKSFADMYARILRKKFSASIRIWAPSDARSKSICNRQYQLRKITSPMQLDGVQVSREADSAKWALIDGKNTVCFTTNDYKATEKQTPGAAVCLENAGVYNAFRTAAINPFGFPIFSLLMMLTAGILIFISLKTCIAQVATCKDDGNVNPPNALSSKLLKSALNPAWAPSGANIDRNAGHSIIRTMANFVQHHAQINVLAYSDDPPNLPPRNEKSKTKGVLLVDNRDDAAAWFVHTVPNFLAYLSAYSWPATETPKGHMFLCVSFSKVHLNSVGKAIRHQEPYIYANNLPVAILNQYMELSNLVNGVDVRVTPFLGHEKFVTKREQVETNIQAFGKHTKSFADMYAKILRSKLSASIRIWAPSDKRSKSICKGQYHLRKIVSPMQLDGVQVSRESDSAKWALIEGKNTVCFTTNDYKTPEKQIPGAAVCLENANPPNVVSSSIIKSEANPVWAPSAQNVNHDREHSIVRTIAHFIANNGDIKVLAYSDDPPNLPPRNEKSKAKGVLLVDNTGTDAAAWFVHTVPNFLAHLGGYSWPAAETAKGHMFLCLSLNEAHLNSVAKAIRYQEPFIYANNLSPALLTQHNELSNLATGAEIRVTPFLEHAKFTTKAAVRAAANIQAIGKHTKSFADMYAKVLKNKLAASIRIWAPSDTRSKSICKGQYHLRKIVSPMQLAGNQVSREADSAKWALVEGKNIVCLTTNDYKVLCIQTSKCFTNKNYAITRKASLGPFGANY</sequence>
<dbReference type="InterPro" id="IPR004947">
    <property type="entry name" value="DNase_II"/>
</dbReference>
<keyword evidence="2" id="KW-0378">Hydrolase</keyword>
<dbReference type="PANTHER" id="PTHR10858">
    <property type="entry name" value="DEOXYRIBONUCLEASE II"/>
    <property type="match status" value="1"/>
</dbReference>
<comment type="caution">
    <text evidence="4">The sequence shown here is derived from an EMBL/GenBank/DDBJ whole genome shotgun (WGS) entry which is preliminary data.</text>
</comment>
<protein>
    <submittedName>
        <fullName evidence="4">Deoxyribonuclease-2-alpha</fullName>
    </submittedName>
</protein>
<organism evidence="4 5">
    <name type="scientific">Trichinella papuae</name>
    <dbReference type="NCBI Taxonomy" id="268474"/>
    <lineage>
        <taxon>Eukaryota</taxon>
        <taxon>Metazoa</taxon>
        <taxon>Ecdysozoa</taxon>
        <taxon>Nematoda</taxon>
        <taxon>Enoplea</taxon>
        <taxon>Dorylaimia</taxon>
        <taxon>Trichinellida</taxon>
        <taxon>Trichinellidae</taxon>
        <taxon>Trichinella</taxon>
    </lineage>
</organism>
<dbReference type="Proteomes" id="UP000054843">
    <property type="component" value="Unassembled WGS sequence"/>
</dbReference>
<keyword evidence="3" id="KW-1133">Transmembrane helix</keyword>
<dbReference type="Pfam" id="PF03265">
    <property type="entry name" value="DNase_II"/>
    <property type="match status" value="10"/>
</dbReference>
<keyword evidence="5" id="KW-1185">Reference proteome</keyword>
<gene>
    <name evidence="4" type="primary">DNASE2</name>
    <name evidence="4" type="ORF">T10_5424</name>
</gene>